<gene>
    <name evidence="2" type="ORF">TIFTF001_049833</name>
</gene>
<sequence length="176" mass="19849">MLPYISRELDDPEWRALHIIRDGLPLEVKQFVRTPIMGITLEDMIDIIMEVEMIVYMVQVAVPEDDYLLVSVDDAGILEPLFEEGPFLPEDPIPAIPPKEAGADTDENEEDPIVLLAPPEDQLEDPPVIIIASDDDEEDDEEEIIDIEEPEDDSKVVIFDDGDWDADSDIFSDITT</sequence>
<name>A0AA87YPU5_FICCA</name>
<dbReference type="EMBL" id="BTGU01007480">
    <property type="protein sequence ID" value="GMN18662.1"/>
    <property type="molecule type" value="Genomic_DNA"/>
</dbReference>
<evidence type="ECO:0000256" key="1">
    <source>
        <dbReference type="SAM" id="MobiDB-lite"/>
    </source>
</evidence>
<evidence type="ECO:0000313" key="2">
    <source>
        <dbReference type="EMBL" id="GMN18662.1"/>
    </source>
</evidence>
<dbReference type="AlphaFoldDB" id="A0AA87YPU5"/>
<evidence type="ECO:0000313" key="3">
    <source>
        <dbReference type="Proteomes" id="UP001187192"/>
    </source>
</evidence>
<proteinExistence type="predicted"/>
<feature type="region of interest" description="Disordered" evidence="1">
    <location>
        <begin position="88"/>
        <end position="110"/>
    </location>
</feature>
<protein>
    <submittedName>
        <fullName evidence="2">Uncharacterized protein</fullName>
    </submittedName>
</protein>
<organism evidence="2 3">
    <name type="scientific">Ficus carica</name>
    <name type="common">Common fig</name>
    <dbReference type="NCBI Taxonomy" id="3494"/>
    <lineage>
        <taxon>Eukaryota</taxon>
        <taxon>Viridiplantae</taxon>
        <taxon>Streptophyta</taxon>
        <taxon>Embryophyta</taxon>
        <taxon>Tracheophyta</taxon>
        <taxon>Spermatophyta</taxon>
        <taxon>Magnoliopsida</taxon>
        <taxon>eudicotyledons</taxon>
        <taxon>Gunneridae</taxon>
        <taxon>Pentapetalae</taxon>
        <taxon>rosids</taxon>
        <taxon>fabids</taxon>
        <taxon>Rosales</taxon>
        <taxon>Moraceae</taxon>
        <taxon>Ficeae</taxon>
        <taxon>Ficus</taxon>
    </lineage>
</organism>
<keyword evidence="3" id="KW-1185">Reference proteome</keyword>
<reference evidence="2" key="1">
    <citation type="submission" date="2023-07" db="EMBL/GenBank/DDBJ databases">
        <title>draft genome sequence of fig (Ficus carica).</title>
        <authorList>
            <person name="Takahashi T."/>
            <person name="Nishimura K."/>
        </authorList>
    </citation>
    <scope>NUCLEOTIDE SEQUENCE</scope>
</reference>
<comment type="caution">
    <text evidence="2">The sequence shown here is derived from an EMBL/GenBank/DDBJ whole genome shotgun (WGS) entry which is preliminary data.</text>
</comment>
<accession>A0AA87YPU5</accession>
<dbReference type="Proteomes" id="UP001187192">
    <property type="component" value="Unassembled WGS sequence"/>
</dbReference>